<accession>A0A4D8Q0X3</accession>
<evidence type="ECO:0008006" key="4">
    <source>
        <dbReference type="Google" id="ProtNLM"/>
    </source>
</evidence>
<dbReference type="Proteomes" id="UP000298595">
    <property type="component" value="Plasmid p7"/>
</dbReference>
<evidence type="ECO:0000313" key="2">
    <source>
        <dbReference type="EMBL" id="QCO00570.1"/>
    </source>
</evidence>
<dbReference type="KEGG" id="aare:D3093_35605"/>
<protein>
    <recommendedName>
        <fullName evidence="4">DUF3077 domain-containing protein</fullName>
    </recommendedName>
</protein>
<reference evidence="2 3" key="1">
    <citation type="submission" date="2018-09" db="EMBL/GenBank/DDBJ databases">
        <title>Whole genome based analysis of evolution and adaptive divergence in Indian and Brazilian strains of Azospirillum brasilense.</title>
        <authorList>
            <person name="Singh C."/>
            <person name="Tripathi A.K."/>
        </authorList>
    </citation>
    <scope>NUCLEOTIDE SEQUENCE [LARGE SCALE GENOMIC DNA]</scope>
    <source>
        <strain evidence="2 3">MTCC4035</strain>
        <plasmid evidence="2 3">p7</plasmid>
    </source>
</reference>
<organism evidence="2 3">
    <name type="scientific">Azospirillum argentinense</name>
    <dbReference type="NCBI Taxonomy" id="2970906"/>
    <lineage>
        <taxon>Bacteria</taxon>
        <taxon>Pseudomonadati</taxon>
        <taxon>Pseudomonadota</taxon>
        <taxon>Alphaproteobacteria</taxon>
        <taxon>Rhodospirillales</taxon>
        <taxon>Azospirillaceae</taxon>
        <taxon>Azospirillum</taxon>
    </lineage>
</organism>
<proteinExistence type="predicted"/>
<keyword evidence="2" id="KW-0614">Plasmid</keyword>
<dbReference type="AlphaFoldDB" id="A0A4D8Q0X3"/>
<name>A0A4D8Q0X3_9PROT</name>
<sequence>MAPCYGRGLMDDATDTPLSDDDAHERLVRLADELSADAARCGNQRARTALQAGGEALYRVAELLRIGIAVTGKGKAPPR</sequence>
<gene>
    <name evidence="2" type="ORF">D3093_35605</name>
</gene>
<evidence type="ECO:0000256" key="1">
    <source>
        <dbReference type="SAM" id="MobiDB-lite"/>
    </source>
</evidence>
<dbReference type="EMBL" id="CP032328">
    <property type="protein sequence ID" value="QCO00570.1"/>
    <property type="molecule type" value="Genomic_DNA"/>
</dbReference>
<evidence type="ECO:0000313" key="3">
    <source>
        <dbReference type="Proteomes" id="UP000298595"/>
    </source>
</evidence>
<geneLocation type="plasmid" evidence="2 3">
    <name>p7</name>
</geneLocation>
<feature type="region of interest" description="Disordered" evidence="1">
    <location>
        <begin position="1"/>
        <end position="20"/>
    </location>
</feature>